<sequence length="149" mass="16080">MTGTCSLLSTGAFSSSFLSQSRHSSITIKSQGAQISNHQPKAIKDLFVKPINNSFLHEKRSLVIQLGVLLASVNQPALAVTGNNNYEVDLTGTLISAGIVAFLYFLIMPVAALGTISQLQEIPSRSLHEVSLVDPSGFFCKRPKVHVRN</sequence>
<comment type="caution">
    <text evidence="1">The sequence shown here is derived from an EMBL/GenBank/DDBJ whole genome shotgun (WGS) entry which is preliminary data.</text>
</comment>
<evidence type="ECO:0000313" key="1">
    <source>
        <dbReference type="EMBL" id="KAJ8640333.1"/>
    </source>
</evidence>
<dbReference type="Proteomes" id="UP001234297">
    <property type="component" value="Chromosome 5"/>
</dbReference>
<evidence type="ECO:0000313" key="2">
    <source>
        <dbReference type="Proteomes" id="UP001234297"/>
    </source>
</evidence>
<reference evidence="1 2" key="1">
    <citation type="journal article" date="2022" name="Hortic Res">
        <title>A haplotype resolved chromosomal level avocado genome allows analysis of novel avocado genes.</title>
        <authorList>
            <person name="Nath O."/>
            <person name="Fletcher S.J."/>
            <person name="Hayward A."/>
            <person name="Shaw L.M."/>
            <person name="Masouleh A.K."/>
            <person name="Furtado A."/>
            <person name="Henry R.J."/>
            <person name="Mitter N."/>
        </authorList>
    </citation>
    <scope>NUCLEOTIDE SEQUENCE [LARGE SCALE GENOMIC DNA]</scope>
    <source>
        <strain evidence="2">cv. Hass</strain>
    </source>
</reference>
<organism evidence="1 2">
    <name type="scientific">Persea americana</name>
    <name type="common">Avocado</name>
    <dbReference type="NCBI Taxonomy" id="3435"/>
    <lineage>
        <taxon>Eukaryota</taxon>
        <taxon>Viridiplantae</taxon>
        <taxon>Streptophyta</taxon>
        <taxon>Embryophyta</taxon>
        <taxon>Tracheophyta</taxon>
        <taxon>Spermatophyta</taxon>
        <taxon>Magnoliopsida</taxon>
        <taxon>Magnoliidae</taxon>
        <taxon>Laurales</taxon>
        <taxon>Lauraceae</taxon>
        <taxon>Persea</taxon>
    </lineage>
</organism>
<name>A0ACC2M4D6_PERAE</name>
<accession>A0ACC2M4D6</accession>
<gene>
    <name evidence="1" type="ORF">MRB53_017027</name>
</gene>
<keyword evidence="2" id="KW-1185">Reference proteome</keyword>
<proteinExistence type="predicted"/>
<protein>
    <submittedName>
        <fullName evidence="1">Uncharacterized protein</fullName>
    </submittedName>
</protein>
<dbReference type="EMBL" id="CM056813">
    <property type="protein sequence ID" value="KAJ8640333.1"/>
    <property type="molecule type" value="Genomic_DNA"/>
</dbReference>